<gene>
    <name evidence="3" type="ORF">SAMN04488692_12519</name>
</gene>
<feature type="compositionally biased region" description="Polar residues" evidence="1">
    <location>
        <begin position="112"/>
        <end position="122"/>
    </location>
</feature>
<name>A0A1G9S4A0_9FIRM</name>
<protein>
    <submittedName>
        <fullName evidence="3">Predicted Fe-Mo cluster-binding protein, NifX family</fullName>
    </submittedName>
</protein>
<keyword evidence="4" id="KW-1185">Reference proteome</keyword>
<dbReference type="CDD" id="cd00851">
    <property type="entry name" value="MTH1175"/>
    <property type="match status" value="1"/>
</dbReference>
<organism evidence="3 4">
    <name type="scientific">Halarsenatibacter silvermanii</name>
    <dbReference type="NCBI Taxonomy" id="321763"/>
    <lineage>
        <taxon>Bacteria</taxon>
        <taxon>Bacillati</taxon>
        <taxon>Bacillota</taxon>
        <taxon>Clostridia</taxon>
        <taxon>Halanaerobiales</taxon>
        <taxon>Halarsenatibacteraceae</taxon>
        <taxon>Halarsenatibacter</taxon>
    </lineage>
</organism>
<evidence type="ECO:0000313" key="4">
    <source>
        <dbReference type="Proteomes" id="UP000199476"/>
    </source>
</evidence>
<dbReference type="EMBL" id="FNGO01000025">
    <property type="protein sequence ID" value="SDM29575.1"/>
    <property type="molecule type" value="Genomic_DNA"/>
</dbReference>
<dbReference type="OrthoDB" id="9807451at2"/>
<dbReference type="Gene3D" id="3.30.420.130">
    <property type="entry name" value="Dinitrogenase iron-molybdenum cofactor biosynthesis domain"/>
    <property type="match status" value="1"/>
</dbReference>
<sequence>MKIAITAESKSSSDVKVDRRFGRSSYFMIYDDDEEKGEFIKNSAGDTRHGAGVQAVQTLADRDVDALITGRVGPKAFDGLQKAEIEIYLTEDSTVKEALSDFADGKLEQPEEPTNSRHPGRR</sequence>
<dbReference type="AlphaFoldDB" id="A0A1G9S4A0"/>
<dbReference type="PANTHER" id="PTHR42983">
    <property type="entry name" value="DINITROGENASE IRON-MOLYBDENUM COFACTOR PROTEIN-RELATED"/>
    <property type="match status" value="1"/>
</dbReference>
<dbReference type="STRING" id="321763.SAMN04488692_12519"/>
<proteinExistence type="predicted"/>
<accession>A0A1G9S4A0</accession>
<feature type="region of interest" description="Disordered" evidence="1">
    <location>
        <begin position="100"/>
        <end position="122"/>
    </location>
</feature>
<dbReference type="Proteomes" id="UP000199476">
    <property type="component" value="Unassembled WGS sequence"/>
</dbReference>
<evidence type="ECO:0000313" key="3">
    <source>
        <dbReference type="EMBL" id="SDM29575.1"/>
    </source>
</evidence>
<dbReference type="InterPro" id="IPR003731">
    <property type="entry name" value="Di-Nase_FeMo-co_biosynth"/>
</dbReference>
<dbReference type="PANTHER" id="PTHR42983:SF1">
    <property type="entry name" value="IRON-MOLYBDENUM PROTEIN"/>
    <property type="match status" value="1"/>
</dbReference>
<dbReference type="SUPFAM" id="SSF53146">
    <property type="entry name" value="Nitrogenase accessory factor-like"/>
    <property type="match status" value="1"/>
</dbReference>
<dbReference type="RefSeq" id="WP_089761695.1">
    <property type="nucleotide sequence ID" value="NZ_FNGO01000025.1"/>
</dbReference>
<evidence type="ECO:0000256" key="1">
    <source>
        <dbReference type="SAM" id="MobiDB-lite"/>
    </source>
</evidence>
<evidence type="ECO:0000259" key="2">
    <source>
        <dbReference type="Pfam" id="PF02579"/>
    </source>
</evidence>
<feature type="domain" description="Dinitrogenase iron-molybdenum cofactor biosynthesis" evidence="2">
    <location>
        <begin position="15"/>
        <end position="103"/>
    </location>
</feature>
<dbReference type="InterPro" id="IPR033913">
    <property type="entry name" value="MTH1175_dom"/>
</dbReference>
<dbReference type="Pfam" id="PF02579">
    <property type="entry name" value="Nitro_FeMo-Co"/>
    <property type="match status" value="1"/>
</dbReference>
<dbReference type="InterPro" id="IPR036105">
    <property type="entry name" value="DiNase_FeMo-co_biosyn_sf"/>
</dbReference>
<feature type="compositionally biased region" description="Basic and acidic residues" evidence="1">
    <location>
        <begin position="100"/>
        <end position="109"/>
    </location>
</feature>
<reference evidence="3 4" key="1">
    <citation type="submission" date="2016-10" db="EMBL/GenBank/DDBJ databases">
        <authorList>
            <person name="de Groot N.N."/>
        </authorList>
    </citation>
    <scope>NUCLEOTIDE SEQUENCE [LARGE SCALE GENOMIC DNA]</scope>
    <source>
        <strain evidence="3 4">SLAS-1</strain>
    </source>
</reference>